<dbReference type="OrthoDB" id="2142213at2759"/>
<evidence type="ECO:0000256" key="1">
    <source>
        <dbReference type="SAM" id="SignalP"/>
    </source>
</evidence>
<dbReference type="SUPFAM" id="SSF55486">
    <property type="entry name" value="Metalloproteases ('zincins'), catalytic domain"/>
    <property type="match status" value="1"/>
</dbReference>
<gene>
    <name evidence="2" type="ORF">B0I35DRAFT_489586</name>
</gene>
<sequence length="311" mass="34949">MAPFVNFGLTALLAAASVVNAQDKPTKPLINPLMHLNMDTFARYLPPMGHNRVEDWSNEHIVRFCRGETVNRGMNPWDVESFNVFYNDCDAPWIMCRHRGSNVSKQQMIETFGRLPLGVREHVRHIGVWPDLGGLAGFMNGQNIGFSQGSFNLGVMIHESMHAVDYSAFRHIGVPLSLTQSWKNAYNQDSAVPAENSYNNFVEHFADIAIHSVWDRNVPGGTPAVAPHWRAVGNTMDYLLWAFGDDNLKTGGKSRCGYRWDNDPAVGKNNRRDVMDLPDTSIRIESIFVDRNGTDTEVDDVTGGLFNPERR</sequence>
<organism evidence="2 3">
    <name type="scientific">Stachybotrys elegans</name>
    <dbReference type="NCBI Taxonomy" id="80388"/>
    <lineage>
        <taxon>Eukaryota</taxon>
        <taxon>Fungi</taxon>
        <taxon>Dikarya</taxon>
        <taxon>Ascomycota</taxon>
        <taxon>Pezizomycotina</taxon>
        <taxon>Sordariomycetes</taxon>
        <taxon>Hypocreomycetidae</taxon>
        <taxon>Hypocreales</taxon>
        <taxon>Stachybotryaceae</taxon>
        <taxon>Stachybotrys</taxon>
    </lineage>
</organism>
<comment type="caution">
    <text evidence="2">The sequence shown here is derived from an EMBL/GenBank/DDBJ whole genome shotgun (WGS) entry which is preliminary data.</text>
</comment>
<evidence type="ECO:0008006" key="4">
    <source>
        <dbReference type="Google" id="ProtNLM"/>
    </source>
</evidence>
<feature type="chain" id="PRO_5035447187" description="Conidiation-specific protein 13" evidence="1">
    <location>
        <begin position="22"/>
        <end position="311"/>
    </location>
</feature>
<reference evidence="2" key="1">
    <citation type="journal article" date="2021" name="Nat. Commun.">
        <title>Genetic determinants of endophytism in the Arabidopsis root mycobiome.</title>
        <authorList>
            <person name="Mesny F."/>
            <person name="Miyauchi S."/>
            <person name="Thiergart T."/>
            <person name="Pickel B."/>
            <person name="Atanasova L."/>
            <person name="Karlsson M."/>
            <person name="Huettel B."/>
            <person name="Barry K.W."/>
            <person name="Haridas S."/>
            <person name="Chen C."/>
            <person name="Bauer D."/>
            <person name="Andreopoulos W."/>
            <person name="Pangilinan J."/>
            <person name="LaButti K."/>
            <person name="Riley R."/>
            <person name="Lipzen A."/>
            <person name="Clum A."/>
            <person name="Drula E."/>
            <person name="Henrissat B."/>
            <person name="Kohler A."/>
            <person name="Grigoriev I.V."/>
            <person name="Martin F.M."/>
            <person name="Hacquard S."/>
        </authorList>
    </citation>
    <scope>NUCLEOTIDE SEQUENCE</scope>
    <source>
        <strain evidence="2">MPI-CAGE-CH-0235</strain>
    </source>
</reference>
<name>A0A8K0WN63_9HYPO</name>
<proteinExistence type="predicted"/>
<dbReference type="Proteomes" id="UP000813444">
    <property type="component" value="Unassembled WGS sequence"/>
</dbReference>
<keyword evidence="3" id="KW-1185">Reference proteome</keyword>
<protein>
    <recommendedName>
        <fullName evidence="4">Conidiation-specific protein 13</fullName>
    </recommendedName>
</protein>
<dbReference type="EMBL" id="JAGPNK010000012">
    <property type="protein sequence ID" value="KAH7310775.1"/>
    <property type="molecule type" value="Genomic_DNA"/>
</dbReference>
<accession>A0A8K0WN63</accession>
<evidence type="ECO:0000313" key="2">
    <source>
        <dbReference type="EMBL" id="KAH7310775.1"/>
    </source>
</evidence>
<dbReference type="AlphaFoldDB" id="A0A8K0WN63"/>
<evidence type="ECO:0000313" key="3">
    <source>
        <dbReference type="Proteomes" id="UP000813444"/>
    </source>
</evidence>
<feature type="signal peptide" evidence="1">
    <location>
        <begin position="1"/>
        <end position="21"/>
    </location>
</feature>
<keyword evidence="1" id="KW-0732">Signal</keyword>